<feature type="domain" description="Glycerol-3-phosphate dehydrogenase NAD-dependent N-terminal" evidence="4">
    <location>
        <begin position="3"/>
        <end position="161"/>
    </location>
</feature>
<dbReference type="GO" id="GO:0005829">
    <property type="term" value="C:cytosol"/>
    <property type="evidence" value="ECO:0007669"/>
    <property type="project" value="TreeGrafter"/>
</dbReference>
<organism evidence="5">
    <name type="scientific">marine sediment metagenome</name>
    <dbReference type="NCBI Taxonomy" id="412755"/>
    <lineage>
        <taxon>unclassified sequences</taxon>
        <taxon>metagenomes</taxon>
        <taxon>ecological metagenomes</taxon>
    </lineage>
</organism>
<dbReference type="GO" id="GO:0046168">
    <property type="term" value="P:glycerol-3-phosphate catabolic process"/>
    <property type="evidence" value="ECO:0007669"/>
    <property type="project" value="InterPro"/>
</dbReference>
<keyword evidence="3" id="KW-0520">NAD</keyword>
<keyword evidence="2" id="KW-0560">Oxidoreductase</keyword>
<evidence type="ECO:0000256" key="1">
    <source>
        <dbReference type="ARBA" id="ARBA00011009"/>
    </source>
</evidence>
<dbReference type="PANTHER" id="PTHR11728:SF1">
    <property type="entry name" value="GLYCEROL-3-PHOSPHATE DEHYDROGENASE [NAD(+)] 2, CHLOROPLASTIC"/>
    <property type="match status" value="1"/>
</dbReference>
<feature type="non-terminal residue" evidence="5">
    <location>
        <position position="170"/>
    </location>
</feature>
<evidence type="ECO:0000259" key="4">
    <source>
        <dbReference type="Pfam" id="PF01210"/>
    </source>
</evidence>
<dbReference type="FunFam" id="3.40.50.720:FF:000019">
    <property type="entry name" value="Glycerol-3-phosphate dehydrogenase [NAD(P)+]"/>
    <property type="match status" value="1"/>
</dbReference>
<dbReference type="InterPro" id="IPR006168">
    <property type="entry name" value="G3P_DH_NAD-dep"/>
</dbReference>
<reference evidence="5" key="1">
    <citation type="journal article" date="2014" name="Front. Microbiol.">
        <title>High frequency of phylogenetically diverse reductive dehalogenase-homologous genes in deep subseafloor sedimentary metagenomes.</title>
        <authorList>
            <person name="Kawai M."/>
            <person name="Futagami T."/>
            <person name="Toyoda A."/>
            <person name="Takaki Y."/>
            <person name="Nishi S."/>
            <person name="Hori S."/>
            <person name="Arai W."/>
            <person name="Tsubouchi T."/>
            <person name="Morono Y."/>
            <person name="Uchiyama I."/>
            <person name="Ito T."/>
            <person name="Fujiyama A."/>
            <person name="Inagaki F."/>
            <person name="Takami H."/>
        </authorList>
    </citation>
    <scope>NUCLEOTIDE SEQUENCE</scope>
    <source>
        <strain evidence="5">Expedition CK06-06</strain>
    </source>
</reference>
<dbReference type="AlphaFoldDB" id="X1UG70"/>
<name>X1UG70_9ZZZZ</name>
<evidence type="ECO:0000256" key="2">
    <source>
        <dbReference type="ARBA" id="ARBA00023002"/>
    </source>
</evidence>
<evidence type="ECO:0000256" key="3">
    <source>
        <dbReference type="ARBA" id="ARBA00023027"/>
    </source>
</evidence>
<evidence type="ECO:0000313" key="5">
    <source>
        <dbReference type="EMBL" id="GAI91359.1"/>
    </source>
</evidence>
<dbReference type="GO" id="GO:0051287">
    <property type="term" value="F:NAD binding"/>
    <property type="evidence" value="ECO:0007669"/>
    <property type="project" value="InterPro"/>
</dbReference>
<comment type="similarity">
    <text evidence="1">Belongs to the NAD-dependent glycerol-3-phosphate dehydrogenase family.</text>
</comment>
<dbReference type="SUPFAM" id="SSF51735">
    <property type="entry name" value="NAD(P)-binding Rossmann-fold domains"/>
    <property type="match status" value="1"/>
</dbReference>
<proteinExistence type="inferred from homology"/>
<dbReference type="Pfam" id="PF01210">
    <property type="entry name" value="NAD_Gly3P_dh_N"/>
    <property type="match status" value="1"/>
</dbReference>
<comment type="caution">
    <text evidence="5">The sequence shown here is derived from an EMBL/GenBank/DDBJ whole genome shotgun (WGS) entry which is preliminary data.</text>
</comment>
<dbReference type="EMBL" id="BARW01019099">
    <property type="protein sequence ID" value="GAI91359.1"/>
    <property type="molecule type" value="Genomic_DNA"/>
</dbReference>
<sequence>MKASVIGGGSWGSALSLHLGHLNIKTKLWIREKDVYEEALRYKGNRTFLPGFVFPPSVSFFNDMKEAVASSDIVFIAVPSKFCRGVYEELASHLSSNHMIISLTKGIEEKSLKRMSEVMEEVFSPFFVPRIAVLSGPSFAKEVAEHHPTAVVLASKDQEMAKKLQHLISS</sequence>
<dbReference type="PRINTS" id="PR00077">
    <property type="entry name" value="GPDHDRGNASE"/>
</dbReference>
<accession>X1UG70</accession>
<dbReference type="InterPro" id="IPR011128">
    <property type="entry name" value="G3P_DH_NAD-dep_N"/>
</dbReference>
<dbReference type="InterPro" id="IPR036291">
    <property type="entry name" value="NAD(P)-bd_dom_sf"/>
</dbReference>
<gene>
    <name evidence="5" type="ORF">S12H4_32558</name>
</gene>
<dbReference type="GO" id="GO:0047952">
    <property type="term" value="F:glycerol-3-phosphate dehydrogenase [NAD(P)+] activity"/>
    <property type="evidence" value="ECO:0007669"/>
    <property type="project" value="TreeGrafter"/>
</dbReference>
<protein>
    <recommendedName>
        <fullName evidence="4">Glycerol-3-phosphate dehydrogenase NAD-dependent N-terminal domain-containing protein</fullName>
    </recommendedName>
</protein>
<dbReference type="Gene3D" id="3.40.50.720">
    <property type="entry name" value="NAD(P)-binding Rossmann-like Domain"/>
    <property type="match status" value="1"/>
</dbReference>
<dbReference type="PANTHER" id="PTHR11728">
    <property type="entry name" value="GLYCEROL-3-PHOSPHATE DEHYDROGENASE"/>
    <property type="match status" value="1"/>
</dbReference>